<dbReference type="Proteomes" id="UP000663838">
    <property type="component" value="Unassembled WGS sequence"/>
</dbReference>
<feature type="coiled-coil region" evidence="1">
    <location>
        <begin position="79"/>
        <end position="106"/>
    </location>
</feature>
<comment type="caution">
    <text evidence="3">The sequence shown here is derived from an EMBL/GenBank/DDBJ whole genome shotgun (WGS) entry which is preliminary data.</text>
</comment>
<protein>
    <submittedName>
        <fullName evidence="3">Uncharacterized protein</fullName>
    </submittedName>
</protein>
<dbReference type="EMBL" id="CAJOBS010005550">
    <property type="protein sequence ID" value="CAF4901320.1"/>
    <property type="molecule type" value="Genomic_DNA"/>
</dbReference>
<evidence type="ECO:0000313" key="3">
    <source>
        <dbReference type="EMBL" id="CAF4901320.1"/>
    </source>
</evidence>
<evidence type="ECO:0000313" key="4">
    <source>
        <dbReference type="Proteomes" id="UP000663838"/>
    </source>
</evidence>
<gene>
    <name evidence="2" type="ORF">KIK155_LOCUS15182</name>
    <name evidence="3" type="ORF">TOA249_LOCUS30700</name>
</gene>
<organism evidence="3 4">
    <name type="scientific">Rotaria socialis</name>
    <dbReference type="NCBI Taxonomy" id="392032"/>
    <lineage>
        <taxon>Eukaryota</taxon>
        <taxon>Metazoa</taxon>
        <taxon>Spiralia</taxon>
        <taxon>Gnathifera</taxon>
        <taxon>Rotifera</taxon>
        <taxon>Eurotatoria</taxon>
        <taxon>Bdelloidea</taxon>
        <taxon>Philodinida</taxon>
        <taxon>Philodinidae</taxon>
        <taxon>Rotaria</taxon>
    </lineage>
</organism>
<proteinExistence type="predicted"/>
<sequence length="195" mass="22577">MTLNIPSTSVRSKYLKTSPVGCVYKDPKSGYNYQVIEKKLNNTLIKTAIAYLGSEQPISLEEIPEEFLKIEHPNNANVMKLMKNRLMALQEENKRLLENLHKSQYQKIKDNFYGKTYYEADDLYYCLHSGLVLPMKNKHYATIDDALSVLDDTIDRIFKDSEILSKAMSKQHSIQSCLYQLLICQDESEIKEILL</sequence>
<dbReference type="Proteomes" id="UP000663865">
    <property type="component" value="Unassembled WGS sequence"/>
</dbReference>
<reference evidence="3" key="1">
    <citation type="submission" date="2021-02" db="EMBL/GenBank/DDBJ databases">
        <authorList>
            <person name="Nowell W R."/>
        </authorList>
    </citation>
    <scope>NUCLEOTIDE SEQUENCE</scope>
</reference>
<accession>A0A821V7I4</accession>
<evidence type="ECO:0000256" key="1">
    <source>
        <dbReference type="SAM" id="Coils"/>
    </source>
</evidence>
<evidence type="ECO:0000313" key="2">
    <source>
        <dbReference type="EMBL" id="CAF3491507.1"/>
    </source>
</evidence>
<name>A0A821V7I4_9BILA</name>
<dbReference type="AlphaFoldDB" id="A0A821V7I4"/>
<dbReference type="EMBL" id="CAJNYV010002664">
    <property type="protein sequence ID" value="CAF3491507.1"/>
    <property type="molecule type" value="Genomic_DNA"/>
</dbReference>
<keyword evidence="1" id="KW-0175">Coiled coil</keyword>